<feature type="compositionally biased region" description="Polar residues" evidence="1">
    <location>
        <begin position="183"/>
        <end position="192"/>
    </location>
</feature>
<keyword evidence="3" id="KW-1185">Reference proteome</keyword>
<feature type="region of interest" description="Disordered" evidence="1">
    <location>
        <begin position="880"/>
        <end position="1032"/>
    </location>
</feature>
<dbReference type="KEGG" id="pcy:PCYB_095220"/>
<dbReference type="EMBL" id="DF157101">
    <property type="protein sequence ID" value="GAB66738.1"/>
    <property type="molecule type" value="Genomic_DNA"/>
</dbReference>
<feature type="region of interest" description="Disordered" evidence="1">
    <location>
        <begin position="1994"/>
        <end position="2057"/>
    </location>
</feature>
<feature type="region of interest" description="Disordered" evidence="1">
    <location>
        <begin position="183"/>
        <end position="266"/>
    </location>
</feature>
<feature type="compositionally biased region" description="Polar residues" evidence="1">
    <location>
        <begin position="200"/>
        <end position="209"/>
    </location>
</feature>
<evidence type="ECO:0000313" key="2">
    <source>
        <dbReference type="EMBL" id="GAB66738.1"/>
    </source>
</evidence>
<feature type="region of interest" description="Disordered" evidence="1">
    <location>
        <begin position="400"/>
        <end position="445"/>
    </location>
</feature>
<feature type="region of interest" description="Disordered" evidence="1">
    <location>
        <begin position="1078"/>
        <end position="1106"/>
    </location>
</feature>
<feature type="compositionally biased region" description="Polar residues" evidence="1">
    <location>
        <begin position="2538"/>
        <end position="2550"/>
    </location>
</feature>
<name>K6UKE0_PLACD</name>
<feature type="compositionally biased region" description="Basic and acidic residues" evidence="1">
    <location>
        <begin position="227"/>
        <end position="238"/>
    </location>
</feature>
<feature type="compositionally biased region" description="Basic and acidic residues" evidence="1">
    <location>
        <begin position="970"/>
        <end position="994"/>
    </location>
</feature>
<feature type="region of interest" description="Disordered" evidence="1">
    <location>
        <begin position="466"/>
        <end position="502"/>
    </location>
</feature>
<evidence type="ECO:0000313" key="3">
    <source>
        <dbReference type="Proteomes" id="UP000006319"/>
    </source>
</evidence>
<feature type="compositionally biased region" description="Low complexity" evidence="1">
    <location>
        <begin position="1637"/>
        <end position="1654"/>
    </location>
</feature>
<dbReference type="OMA" id="YICRYIG"/>
<feature type="region of interest" description="Disordered" evidence="1">
    <location>
        <begin position="515"/>
        <end position="535"/>
    </location>
</feature>
<dbReference type="eggNOG" id="ENOG502SBRR">
    <property type="taxonomic scope" value="Eukaryota"/>
</dbReference>
<organism evidence="2 3">
    <name type="scientific">Plasmodium cynomolgi (strain B)</name>
    <dbReference type="NCBI Taxonomy" id="1120755"/>
    <lineage>
        <taxon>Eukaryota</taxon>
        <taxon>Sar</taxon>
        <taxon>Alveolata</taxon>
        <taxon>Apicomplexa</taxon>
        <taxon>Aconoidasida</taxon>
        <taxon>Haemosporida</taxon>
        <taxon>Plasmodiidae</taxon>
        <taxon>Plasmodium</taxon>
        <taxon>Plasmodium (Plasmodium)</taxon>
    </lineage>
</organism>
<protein>
    <submittedName>
        <fullName evidence="2">Uncharacterized protein</fullName>
    </submittedName>
</protein>
<feature type="compositionally biased region" description="Low complexity" evidence="1">
    <location>
        <begin position="210"/>
        <end position="226"/>
    </location>
</feature>
<feature type="compositionally biased region" description="Polar residues" evidence="1">
    <location>
        <begin position="418"/>
        <end position="445"/>
    </location>
</feature>
<dbReference type="VEuPathDB" id="PlasmoDB:PCYB_095220"/>
<feature type="region of interest" description="Disordered" evidence="1">
    <location>
        <begin position="1182"/>
        <end position="1207"/>
    </location>
</feature>
<feature type="compositionally biased region" description="Basic residues" evidence="1">
    <location>
        <begin position="2248"/>
        <end position="2259"/>
    </location>
</feature>
<feature type="compositionally biased region" description="Low complexity" evidence="1">
    <location>
        <begin position="2209"/>
        <end position="2223"/>
    </location>
</feature>
<evidence type="ECO:0000256" key="1">
    <source>
        <dbReference type="SAM" id="MobiDB-lite"/>
    </source>
</evidence>
<feature type="region of interest" description="Disordered" evidence="1">
    <location>
        <begin position="1760"/>
        <end position="1784"/>
    </location>
</feature>
<dbReference type="GeneID" id="14693092"/>
<feature type="compositionally biased region" description="Polar residues" evidence="1">
    <location>
        <begin position="400"/>
        <end position="411"/>
    </location>
</feature>
<proteinExistence type="predicted"/>
<feature type="region of interest" description="Disordered" evidence="1">
    <location>
        <begin position="1042"/>
        <end position="1061"/>
    </location>
</feature>
<feature type="compositionally biased region" description="Basic and acidic residues" evidence="1">
    <location>
        <begin position="923"/>
        <end position="937"/>
    </location>
</feature>
<gene>
    <name evidence="2" type="ORF">PCYB_095220</name>
</gene>
<sequence length="2614" mass="294772">MNVKNPCAILNSHTKNANCEYDRSNGNNAISRDNPSVSIPSVDKNVRVYKNINEYDIIELKISASFNNKYICRYIGIHSGMTLYNIHRCICICLGVKKEDTDNYLHVFILNNGNIYGSGKKCSVSIIRKIQINTDRHITFKHIVKTPLYLYKAKDASKNQFCNDFPVNCANTFDDKACANGESQYGGESNPNEVMHSENESTQNSGGPSENNPNENNPNENNPNENIPHENIPHENNPHESSPNSRDQRIGDANPCNPDPHSRNVGANVNVMDISNFGQSRNGQTFVESNAMPNYDMLNSVDSVAEMNHCNLSIPTLGTTAKANKFSNLTNSSSSFYSHVDSNTPYNLSDNISNNGRSICGESLNRAASNRIMHFSHSSQLSATVVGEYHLRKSGGANINSGHANGGNANRNCPYDPNENNINLSNFPTQSKNMKTNEASNNSHLNEASNSAHLTEYHSDLELQKEGQKVSDNNDCDVKGPPPSENYAGEDAQEMEDTTAEDDYKRKKCKKGQYHKNWHDQNGSHINRKNDSPFRSNECTYADTTHADEHPLNKPCEEAHKVLSTNTGRDTCYLYMNSQEENQSCMLNTISSDGSPYKNAMSAISPTKSDHPFHAGNNYRFSTQQNDTHSYHPNGMKTPEQHEFANEDMQSNYLYSMNVSPQFSAHMKFNPTLSMHNLDEKNGAQSGQIMDNTDYPTIDSNCRDDSPSSPFFFPTNALPDYPYNLNGPNTPNYFLYKNGNDLTVHGKNSPIAYSYNNPMHNQENHIEYQNVMNNTFLERDFSHVSSPNWCIPSDHFPQSNNATYPNGSTTSSYMDNSFAVSPLDNTFNLQQVNHYWGDSKYEAVDSSKSCKNKDHLETSERIKHNDVSECCDDTYEEDNAMRNIPPNSGRGVTKNNPPWGNYNSTSTTHLRTHLNRKMGSQENHPEAPKETTEDLGKEPPQNCVEPDALQLHPSGRTAEEGEPNETNDSAAKDCINRKDSRREEHLLEDGKSYKDVQCGSPPKCSKDEMNHMENLGTNPASYHNDTEELKKGQLKERTQKMKDSHLVEGTKNGDTQKGSGASEEIINSDLEEANDFINSDHTGERKPSGTLSAHSMDDENAKEGVRSNPVTCNTVCEEKLGDATHAQVIHQDINTKGKFPQMENAHICNISNTYDDAKNSTPVRTEQKGGSNFYNTFNDTERGKNGHKSPQQVGCSHTGISDPHKKERNEQDYSYLQNGEYTSPGTHLVCEQNESNFPPNDLVQSENVKKGSTYEEHTHEGETNMQGKTEVLRTSTENSINKELHRFSKLNGKNAPTCGEHAPSRGRTTEEPISGSEKMESKEQHKDSTIDKQENFERDIKQGTQIILRNDNFHQDNEGSHFFTSEQREGIPPNGLNETDQLILEYHPHLNEELNSEEDSPPLNEQNTYLQHIQNMVLISPHENSSCVTPNMPSGPIHATERSEFEREDQTNLCLQQNAKGDCKQWDHNLYKENFYTNYKMNCIEGNITPCCSSSPSTGDNTIPNEFTENFHKTNLLADYNPYTKCTNEMVNKNQYSLNVENKNCAYPKTSVYFKKALSNTTCMQMDNGENDHGNNDPNPYYMSMLPMNNQNGIDFFSPGKHYANNGSLHTTSNTLMTVDTAVDTTDYMHSVKHSSPHGSPHGSLHGSLHASPHNTQHSSQHDEQRGGQRGNQRSTQWSKPLNNNPGAEENATYFPHFNSPERVNENYQRSYYNIMSSEKALPEQPPFYVGSNSLHKEADQTNFTSSLCEGQKEKIVQKKNLQDDKSRQGRNIRVGPNQQYVDGGDGEIMHSDQNVCPNPASAMLSSPPTITGEGVNCPTPPAMHTPPTNYTNCEYEFSVQRNLQYDHRNLCGTHKPSYHPPYSQSDNPMNSYNDYSCDASTYMMNSNANDYSSTFSAGSLRNVDNNVIKEDSYYGSVNQGGYLNINEAGMHSAAMGTFIHVDEMRQRGCVTSHEMDSNHYVQIMPHEEDINFKHLREDNITIGECINSAYAKGGNERGAEQKERSSEHKERSSEQKDRSSDQKDRSSEHKERSSEQSERDSEQSERGSEQSERTFEENKSSFSMLYLFGKVKFNISIIDIIHNKTNSHDLLWVPRCCNGSYGTFLKNNYLNANEIDKHVPEDHIDIDCINLKLMETRFSKNVASSRTTKRKRMIDIDKTVLHFYKEHISEFFNNKNKIIRLTKKLCKYKKKRKYNSSDNGKGTGKGASKGASKGTSMGTSKSSGKDDEENNAHPYEKQKCVSSKTASKTKYKGKKKVSRQASLGEDPKVDPSMDGENGAEHSEENDATCDHLNDAACDHLNDATCDHLNDADCGHQNDAPNESDAYAQSYAPNYADDQAHPNYYHQPRDDNRDYYHCYTGNELSANQMHAANADQHNYLFNEHVNRNINKMAIQNDLLQNEQTFNDPFVNNMLGDMSTRNVSRNNFFPNIMYHHFSEHSDVLSTHLHHQHIQHQHNQHQQNQHQHNQHQHNQHHHHHEMGTYPNLREEGSPNGGTLSSLPPTTYYNQPNSQYFFHNNPNAFKSNFANNASTRKGKNQTKSQMSSFNAKNADTKSALKLSQILEGNNNFINISNTFINTNFAKELHQTNDLLVNQNNFDLNVMSGGLNANQFTQ</sequence>
<feature type="region of interest" description="Disordered" evidence="1">
    <location>
        <begin position="2529"/>
        <end position="2552"/>
    </location>
</feature>
<dbReference type="RefSeq" id="XP_004222685.1">
    <property type="nucleotide sequence ID" value="XM_004222637.1"/>
</dbReference>
<feature type="compositionally biased region" description="Basic and acidic residues" evidence="1">
    <location>
        <begin position="1995"/>
        <end position="2057"/>
    </location>
</feature>
<feature type="region of interest" description="Disordered" evidence="1">
    <location>
        <begin position="1630"/>
        <end position="1702"/>
    </location>
</feature>
<feature type="compositionally biased region" description="Polar residues" evidence="1">
    <location>
        <begin position="893"/>
        <end position="909"/>
    </location>
</feature>
<feature type="compositionally biased region" description="Basic and acidic residues" evidence="1">
    <location>
        <begin position="1317"/>
        <end position="1330"/>
    </location>
</feature>
<feature type="compositionally biased region" description="Acidic residues" evidence="1">
    <location>
        <begin position="491"/>
        <end position="501"/>
    </location>
</feature>
<feature type="compositionally biased region" description="Basic residues" evidence="1">
    <location>
        <begin position="2466"/>
        <end position="2478"/>
    </location>
</feature>
<accession>K6UKE0</accession>
<feature type="compositionally biased region" description="Polar residues" evidence="1">
    <location>
        <begin position="1188"/>
        <end position="1199"/>
    </location>
</feature>
<feature type="compositionally biased region" description="Polar residues" evidence="1">
    <location>
        <begin position="2494"/>
        <end position="2503"/>
    </location>
</feature>
<dbReference type="PhylomeDB" id="K6UKE0"/>
<feature type="region of interest" description="Disordered" evidence="1">
    <location>
        <begin position="2444"/>
        <end position="2503"/>
    </location>
</feature>
<feature type="compositionally biased region" description="Basic residues" evidence="1">
    <location>
        <begin position="2446"/>
        <end position="2457"/>
    </location>
</feature>
<feature type="region of interest" description="Disordered" evidence="1">
    <location>
        <begin position="2194"/>
        <end position="2286"/>
    </location>
</feature>
<feature type="region of interest" description="Disordered" evidence="1">
    <location>
        <begin position="1290"/>
        <end position="1330"/>
    </location>
</feature>
<dbReference type="OrthoDB" id="372452at2759"/>
<dbReference type="Proteomes" id="UP000006319">
    <property type="component" value="Chromosome 9"/>
</dbReference>
<feature type="compositionally biased region" description="Basic and acidic residues" evidence="1">
    <location>
        <begin position="2231"/>
        <end position="2240"/>
    </location>
</feature>
<reference evidence="2 3" key="1">
    <citation type="journal article" date="2012" name="Nat. Genet.">
        <title>Plasmodium cynomolgi genome sequences provide insight into Plasmodium vivax and the monkey malaria clade.</title>
        <authorList>
            <person name="Tachibana S."/>
            <person name="Sullivan S.A."/>
            <person name="Kawai S."/>
            <person name="Nakamura S."/>
            <person name="Kim H.R."/>
            <person name="Goto N."/>
            <person name="Arisue N."/>
            <person name="Palacpac N.M.Q."/>
            <person name="Honma H."/>
            <person name="Yagi M."/>
            <person name="Tougan T."/>
            <person name="Katakai Y."/>
            <person name="Kaneko O."/>
            <person name="Mita T."/>
            <person name="Kita K."/>
            <person name="Yasutomi Y."/>
            <person name="Sutton P.L."/>
            <person name="Shakhbatyan R."/>
            <person name="Horii T."/>
            <person name="Yasunaga T."/>
            <person name="Barnwell J.W."/>
            <person name="Escalante A.A."/>
            <person name="Carlton J.M."/>
            <person name="Tanabe K."/>
        </authorList>
    </citation>
    <scope>NUCLEOTIDE SEQUENCE [LARGE SCALE GENOMIC DNA]</scope>
    <source>
        <strain evidence="2 3">B</strain>
    </source>
</reference>
<feature type="compositionally biased region" description="Polar residues" evidence="1">
    <location>
        <begin position="1671"/>
        <end position="1686"/>
    </location>
</feature>
<feature type="compositionally biased region" description="Basic and acidic residues" evidence="1">
    <location>
        <begin position="1095"/>
        <end position="1105"/>
    </location>
</feature>